<keyword evidence="2" id="KW-0012">Acyltransferase</keyword>
<dbReference type="GO" id="GO:0016747">
    <property type="term" value="F:acyltransferase activity, transferring groups other than amino-acyl groups"/>
    <property type="evidence" value="ECO:0007669"/>
    <property type="project" value="InterPro"/>
</dbReference>
<evidence type="ECO:0000256" key="2">
    <source>
        <dbReference type="ARBA" id="ARBA00023315"/>
    </source>
</evidence>
<evidence type="ECO:0000259" key="3">
    <source>
        <dbReference type="PROSITE" id="PS51186"/>
    </source>
</evidence>
<dbReference type="PANTHER" id="PTHR43420">
    <property type="entry name" value="ACETYLTRANSFERASE"/>
    <property type="match status" value="1"/>
</dbReference>
<sequence>MSYQLIEDYKENLQLKESFNELAQLVFQLDFKPWYQRDAWGENYICYSFADEGKIIANVSVHKMDLSIAGKAYHTIQIGTVMTHPDYIGQGLARQLMDYVIGKYEPLCDFIYLFANDEVLDFYPKFGFARVNEWRAIQLVNQPRKAKTSELKKLSIDHQEDWLLLKDFVKNAHSQKANIEVFHNTHLLLFYFIVVFKDAIYYIEALDVIVLYSIEQGDLQLFDVIGKAEVDLNDVLDVIVDKGVEKIVFHFMPNLPTDEFETSEILDLDDVLFVRGSDAMNLFSGAFMFPVTSHG</sequence>
<dbReference type="RefSeq" id="WP_177165716.1">
    <property type="nucleotide sequence ID" value="NZ_FOHA01000008.1"/>
</dbReference>
<proteinExistence type="predicted"/>
<gene>
    <name evidence="4" type="ORF">SAMN04488559_108109</name>
</gene>
<keyword evidence="5" id="KW-1185">Reference proteome</keyword>
<feature type="domain" description="N-acetyltransferase" evidence="3">
    <location>
        <begin position="4"/>
        <end position="155"/>
    </location>
</feature>
<dbReference type="InterPro" id="IPR016181">
    <property type="entry name" value="Acyl_CoA_acyltransferase"/>
</dbReference>
<protein>
    <submittedName>
        <fullName evidence="4">Acetyltransferase (GNAT) domain-containing protein</fullName>
    </submittedName>
</protein>
<dbReference type="PANTHER" id="PTHR43420:SF31">
    <property type="entry name" value="ACETYLTRANSFERASE"/>
    <property type="match status" value="1"/>
</dbReference>
<dbReference type="InterPro" id="IPR000182">
    <property type="entry name" value="GNAT_dom"/>
</dbReference>
<dbReference type="Gene3D" id="3.40.630.30">
    <property type="match status" value="1"/>
</dbReference>
<keyword evidence="1 4" id="KW-0808">Transferase</keyword>
<evidence type="ECO:0000313" key="5">
    <source>
        <dbReference type="Proteomes" id="UP000198948"/>
    </source>
</evidence>
<reference evidence="4 5" key="1">
    <citation type="submission" date="2016-10" db="EMBL/GenBank/DDBJ databases">
        <authorList>
            <person name="de Groot N.N."/>
        </authorList>
    </citation>
    <scope>NUCLEOTIDE SEQUENCE [LARGE SCALE GENOMIC DNA]</scope>
    <source>
        <strain evidence="4 5">DSM 13760</strain>
    </source>
</reference>
<organism evidence="4 5">
    <name type="scientific">Isobaculum melis</name>
    <dbReference type="NCBI Taxonomy" id="142588"/>
    <lineage>
        <taxon>Bacteria</taxon>
        <taxon>Bacillati</taxon>
        <taxon>Bacillota</taxon>
        <taxon>Bacilli</taxon>
        <taxon>Lactobacillales</taxon>
        <taxon>Carnobacteriaceae</taxon>
        <taxon>Isobaculum</taxon>
    </lineage>
</organism>
<accession>A0A1H9SQI6</accession>
<dbReference type="SUPFAM" id="SSF55729">
    <property type="entry name" value="Acyl-CoA N-acyltransferases (Nat)"/>
    <property type="match status" value="1"/>
</dbReference>
<dbReference type="STRING" id="142588.SAMN04488559_108109"/>
<name>A0A1H9SQI6_9LACT</name>
<dbReference type="EMBL" id="FOHA01000008">
    <property type="protein sequence ID" value="SER87282.1"/>
    <property type="molecule type" value="Genomic_DNA"/>
</dbReference>
<dbReference type="CDD" id="cd04301">
    <property type="entry name" value="NAT_SF"/>
    <property type="match status" value="1"/>
</dbReference>
<dbReference type="InterPro" id="IPR050680">
    <property type="entry name" value="YpeA/RimI_acetyltransf"/>
</dbReference>
<evidence type="ECO:0000256" key="1">
    <source>
        <dbReference type="ARBA" id="ARBA00022679"/>
    </source>
</evidence>
<dbReference type="PROSITE" id="PS51186">
    <property type="entry name" value="GNAT"/>
    <property type="match status" value="1"/>
</dbReference>
<dbReference type="Proteomes" id="UP000198948">
    <property type="component" value="Unassembled WGS sequence"/>
</dbReference>
<evidence type="ECO:0000313" key="4">
    <source>
        <dbReference type="EMBL" id="SER87282.1"/>
    </source>
</evidence>
<dbReference type="AlphaFoldDB" id="A0A1H9SQI6"/>
<dbReference type="Pfam" id="PF13527">
    <property type="entry name" value="Acetyltransf_9"/>
    <property type="match status" value="1"/>
</dbReference>